<name>A0A9N8HP46_9STRA</name>
<evidence type="ECO:0000313" key="3">
    <source>
        <dbReference type="EMBL" id="CAB9517678.1"/>
    </source>
</evidence>
<dbReference type="PANTHER" id="PTHR13271">
    <property type="entry name" value="UNCHARACTERIZED PUTATIVE METHYLTRANSFERASE"/>
    <property type="match status" value="1"/>
</dbReference>
<organism evidence="3 4">
    <name type="scientific">Seminavis robusta</name>
    <dbReference type="NCBI Taxonomy" id="568900"/>
    <lineage>
        <taxon>Eukaryota</taxon>
        <taxon>Sar</taxon>
        <taxon>Stramenopiles</taxon>
        <taxon>Ochrophyta</taxon>
        <taxon>Bacillariophyta</taxon>
        <taxon>Bacillariophyceae</taxon>
        <taxon>Bacillariophycidae</taxon>
        <taxon>Naviculales</taxon>
        <taxon>Naviculaceae</taxon>
        <taxon>Seminavis</taxon>
    </lineage>
</organism>
<dbReference type="PROSITE" id="PS50280">
    <property type="entry name" value="SET"/>
    <property type="match status" value="1"/>
</dbReference>
<comment type="caution">
    <text evidence="3">The sequence shown here is derived from an EMBL/GenBank/DDBJ whole genome shotgun (WGS) entry which is preliminary data.</text>
</comment>
<keyword evidence="1" id="KW-0732">Signal</keyword>
<proteinExistence type="predicted"/>
<dbReference type="OrthoDB" id="44151at2759"/>
<dbReference type="AlphaFoldDB" id="A0A9N8HP46"/>
<evidence type="ECO:0000313" key="4">
    <source>
        <dbReference type="Proteomes" id="UP001153069"/>
    </source>
</evidence>
<gene>
    <name evidence="3" type="ORF">SEMRO_873_G214010.1</name>
</gene>
<dbReference type="PANTHER" id="PTHR13271:SF151">
    <property type="entry name" value="SET DOMAIN-CONTAINING PROTEIN 4"/>
    <property type="match status" value="1"/>
</dbReference>
<feature type="chain" id="PRO_5040347359" evidence="1">
    <location>
        <begin position="25"/>
        <end position="436"/>
    </location>
</feature>
<reference evidence="3" key="1">
    <citation type="submission" date="2020-06" db="EMBL/GenBank/DDBJ databases">
        <authorList>
            <consortium name="Plant Systems Biology data submission"/>
        </authorList>
    </citation>
    <scope>NUCLEOTIDE SEQUENCE</scope>
    <source>
        <strain evidence="3">D6</strain>
    </source>
</reference>
<dbReference type="Proteomes" id="UP001153069">
    <property type="component" value="Unassembled WGS sequence"/>
</dbReference>
<dbReference type="InterPro" id="IPR050600">
    <property type="entry name" value="SETD3_SETD6_MTase"/>
</dbReference>
<accession>A0A9N8HP46</accession>
<keyword evidence="4" id="KW-1185">Reference proteome</keyword>
<protein>
    <submittedName>
        <fullName evidence="3">Rubisco LSMT substrate-binding</fullName>
    </submittedName>
</protein>
<feature type="domain" description="SET" evidence="2">
    <location>
        <begin position="63"/>
        <end position="251"/>
    </location>
</feature>
<dbReference type="GO" id="GO:0016279">
    <property type="term" value="F:protein-lysine N-methyltransferase activity"/>
    <property type="evidence" value="ECO:0007669"/>
    <property type="project" value="TreeGrafter"/>
</dbReference>
<evidence type="ECO:0000256" key="1">
    <source>
        <dbReference type="SAM" id="SignalP"/>
    </source>
</evidence>
<dbReference type="EMBL" id="CAICTM010000872">
    <property type="protein sequence ID" value="CAB9517678.1"/>
    <property type="molecule type" value="Genomic_DNA"/>
</dbReference>
<dbReference type="Gene3D" id="3.90.1410.10">
    <property type="entry name" value="set domain protein methyltransferase, domain 1"/>
    <property type="match status" value="1"/>
</dbReference>
<sequence>MTKKMKSLLAISWSLVVVILLSEGFTIRSSSAAASALIDEEEDDEGYRKLVEWVISHGGRVDERMAIGQVDGGIRGVIALGGDIENGTELMHCPWKLVIGSSSLQDQMETEDDMCNVVKILASEFRLGDQSLGWRYLNHIDEELPRLGAMWDSAAVQELQGLPPSHDLNRHNEWFSKNCGGGNELEFDKATKQALVSFISRASAVGMIPIYDLLNHHNGLKNAKLFTTEEGVDLRTVRRVQKGEQLYQSYGLKPSSQMFRDYGFVESWPTLWSWKHPTGSSGDNHVFALFPDGIAAIYPSVEFLKEIWASSTTRSQLEWQQNATHFTQSVPRDALMQFTTAAKTLLDGLPTTWEEDKEILKQKEAEQRIATTSRRAANTNVNHDEDNNSNHSDEWLLALEDVIAAIQYRLDFKRAVSDSSDFAEITIQGLEKTNEL</sequence>
<dbReference type="InterPro" id="IPR046341">
    <property type="entry name" value="SET_dom_sf"/>
</dbReference>
<dbReference type="SUPFAM" id="SSF82199">
    <property type="entry name" value="SET domain"/>
    <property type="match status" value="1"/>
</dbReference>
<feature type="signal peptide" evidence="1">
    <location>
        <begin position="1"/>
        <end position="24"/>
    </location>
</feature>
<evidence type="ECO:0000259" key="2">
    <source>
        <dbReference type="PROSITE" id="PS50280"/>
    </source>
</evidence>
<dbReference type="InterPro" id="IPR001214">
    <property type="entry name" value="SET_dom"/>
</dbReference>
<dbReference type="CDD" id="cd10527">
    <property type="entry name" value="SET_LSMT"/>
    <property type="match status" value="1"/>
</dbReference>